<feature type="compositionally biased region" description="Low complexity" evidence="1">
    <location>
        <begin position="158"/>
        <end position="192"/>
    </location>
</feature>
<evidence type="ECO:0000256" key="2">
    <source>
        <dbReference type="SAM" id="Phobius"/>
    </source>
</evidence>
<gene>
    <name evidence="4" type="ORF">OG375_20610</name>
</gene>
<dbReference type="Proteomes" id="UP001346877">
    <property type="component" value="Chromosome"/>
</dbReference>
<name>A0ABZ1P8F2_9ACTN</name>
<feature type="compositionally biased region" description="Pro residues" evidence="1">
    <location>
        <begin position="148"/>
        <end position="157"/>
    </location>
</feature>
<evidence type="ECO:0000313" key="5">
    <source>
        <dbReference type="Proteomes" id="UP001346877"/>
    </source>
</evidence>
<feature type="signal peptide" evidence="3">
    <location>
        <begin position="1"/>
        <end position="29"/>
    </location>
</feature>
<keyword evidence="5" id="KW-1185">Reference proteome</keyword>
<keyword evidence="2" id="KW-0812">Transmembrane</keyword>
<dbReference type="NCBIfam" id="TIGR01167">
    <property type="entry name" value="LPXTG_anchor"/>
    <property type="match status" value="1"/>
</dbReference>
<feature type="chain" id="PRO_5047392643" evidence="3">
    <location>
        <begin position="30"/>
        <end position="325"/>
    </location>
</feature>
<organism evidence="4 5">
    <name type="scientific">Micromonospora zamorensis</name>
    <dbReference type="NCBI Taxonomy" id="709883"/>
    <lineage>
        <taxon>Bacteria</taxon>
        <taxon>Bacillati</taxon>
        <taxon>Actinomycetota</taxon>
        <taxon>Actinomycetes</taxon>
        <taxon>Micromonosporales</taxon>
        <taxon>Micromonosporaceae</taxon>
        <taxon>Micromonospora</taxon>
    </lineage>
</organism>
<evidence type="ECO:0000256" key="3">
    <source>
        <dbReference type="SAM" id="SignalP"/>
    </source>
</evidence>
<dbReference type="EMBL" id="CP107941">
    <property type="protein sequence ID" value="WUI80343.1"/>
    <property type="molecule type" value="Genomic_DNA"/>
</dbReference>
<sequence>MIRPKSPFRRIAAIAAGAVIGIGTMTMFAAPASAHHPEPSGTYCLASDGQATVTWKVGNSENIDATITAVSSTITSAFTGGDLKVGATLKAKGGELLTATQTHTFSDSKKKPKIKLTVEARWERPDRIVTEHRTVAATKSGMCAAQPTPSPSSPTPTPTTTASPTPTPTTVSPSPSQTPTESPTPTPTATTPPAEPVGTVESTCDKLTFTIENPADGKTVVMTLTPNKGEAKTLTVEPGKTGSVSFDAVEGLTVTPAAEGLDDNEPIAWEKPAECNPGQGGGKDEPALPLTGAATGGIIAGAVVLLAAGAGLFVMARRRRVRFTA</sequence>
<evidence type="ECO:0000313" key="4">
    <source>
        <dbReference type="EMBL" id="WUI80343.1"/>
    </source>
</evidence>
<feature type="region of interest" description="Disordered" evidence="1">
    <location>
        <begin position="134"/>
        <end position="200"/>
    </location>
</feature>
<accession>A0ABZ1P8F2</accession>
<protein>
    <submittedName>
        <fullName evidence="4">LPXTG cell wall anchor domain-containing protein</fullName>
    </submittedName>
</protein>
<evidence type="ECO:0000256" key="1">
    <source>
        <dbReference type="SAM" id="MobiDB-lite"/>
    </source>
</evidence>
<keyword evidence="2" id="KW-1133">Transmembrane helix</keyword>
<feature type="transmembrane region" description="Helical" evidence="2">
    <location>
        <begin position="293"/>
        <end position="316"/>
    </location>
</feature>
<keyword evidence="2" id="KW-0472">Membrane</keyword>
<keyword evidence="3" id="KW-0732">Signal</keyword>
<dbReference type="RefSeq" id="WP_328366290.1">
    <property type="nucleotide sequence ID" value="NZ_CP107936.1"/>
</dbReference>
<proteinExistence type="predicted"/>
<reference evidence="4 5" key="1">
    <citation type="submission" date="2022-10" db="EMBL/GenBank/DDBJ databases">
        <title>The complete genomes of actinobacterial strains from the NBC collection.</title>
        <authorList>
            <person name="Joergensen T.S."/>
            <person name="Alvarez Arevalo M."/>
            <person name="Sterndorff E.B."/>
            <person name="Faurdal D."/>
            <person name="Vuksanovic O."/>
            <person name="Mourched A.-S."/>
            <person name="Charusanti P."/>
            <person name="Shaw S."/>
            <person name="Blin K."/>
            <person name="Weber T."/>
        </authorList>
    </citation>
    <scope>NUCLEOTIDE SEQUENCE [LARGE SCALE GENOMIC DNA]</scope>
    <source>
        <strain evidence="4 5">NBC_00396</strain>
    </source>
</reference>